<proteinExistence type="inferred from homology"/>
<dbReference type="NCBIfam" id="TIGR01730">
    <property type="entry name" value="RND_mfp"/>
    <property type="match status" value="1"/>
</dbReference>
<feature type="compositionally biased region" description="Gly residues" evidence="5">
    <location>
        <begin position="440"/>
        <end position="455"/>
    </location>
</feature>
<keyword evidence="3 4" id="KW-0175">Coiled coil</keyword>
<evidence type="ECO:0000256" key="5">
    <source>
        <dbReference type="SAM" id="MobiDB-lite"/>
    </source>
</evidence>
<feature type="domain" description="Multidrug resistance protein MdtA-like barrel-sandwich hybrid" evidence="7">
    <location>
        <begin position="58"/>
        <end position="267"/>
    </location>
</feature>
<dbReference type="InterPro" id="IPR058624">
    <property type="entry name" value="MdtA-like_HH"/>
</dbReference>
<evidence type="ECO:0000259" key="8">
    <source>
        <dbReference type="Pfam" id="PF25954"/>
    </source>
</evidence>
<dbReference type="EMBL" id="QOQW01000011">
    <property type="protein sequence ID" value="RCK79646.1"/>
    <property type="molecule type" value="Genomic_DNA"/>
</dbReference>
<dbReference type="Gene3D" id="2.40.30.170">
    <property type="match status" value="1"/>
</dbReference>
<dbReference type="GO" id="GO:0016020">
    <property type="term" value="C:membrane"/>
    <property type="evidence" value="ECO:0007669"/>
    <property type="project" value="InterPro"/>
</dbReference>
<comment type="subcellular location">
    <subcellularLocation>
        <location evidence="1">Cell envelope</location>
    </subcellularLocation>
</comment>
<evidence type="ECO:0000256" key="2">
    <source>
        <dbReference type="ARBA" id="ARBA00009477"/>
    </source>
</evidence>
<feature type="coiled-coil region" evidence="4">
    <location>
        <begin position="199"/>
        <end position="233"/>
    </location>
</feature>
<dbReference type="PANTHER" id="PTHR32347:SF14">
    <property type="entry name" value="EFFLUX SYSTEM COMPONENT YKNX-RELATED"/>
    <property type="match status" value="1"/>
</dbReference>
<accession>A0A367ZNN9</accession>
<dbReference type="AlphaFoldDB" id="A0A367ZNN9"/>
<dbReference type="Pfam" id="PF25876">
    <property type="entry name" value="HH_MFP_RND"/>
    <property type="match status" value="1"/>
</dbReference>
<dbReference type="Pfam" id="PF25954">
    <property type="entry name" value="Beta-barrel_RND_2"/>
    <property type="match status" value="1"/>
</dbReference>
<comment type="caution">
    <text evidence="9">The sequence shown here is derived from an EMBL/GenBank/DDBJ whole genome shotgun (WGS) entry which is preliminary data.</text>
</comment>
<dbReference type="Gene3D" id="2.40.50.100">
    <property type="match status" value="2"/>
</dbReference>
<dbReference type="FunFam" id="2.40.30.170:FF:000010">
    <property type="entry name" value="Efflux RND transporter periplasmic adaptor subunit"/>
    <property type="match status" value="1"/>
</dbReference>
<protein>
    <submittedName>
        <fullName evidence="9">Macrolide-specific efflux protein MacA</fullName>
    </submittedName>
</protein>
<dbReference type="SUPFAM" id="SSF111369">
    <property type="entry name" value="HlyD-like secretion proteins"/>
    <property type="match status" value="3"/>
</dbReference>
<dbReference type="InterPro" id="IPR006143">
    <property type="entry name" value="RND_pump_MFP"/>
</dbReference>
<comment type="similarity">
    <text evidence="2">Belongs to the membrane fusion protein (MFP) (TC 8.A.1) family.</text>
</comment>
<dbReference type="Proteomes" id="UP000252355">
    <property type="component" value="Unassembled WGS sequence"/>
</dbReference>
<dbReference type="InterPro" id="IPR058792">
    <property type="entry name" value="Beta-barrel_RND_2"/>
</dbReference>
<dbReference type="GO" id="GO:0022857">
    <property type="term" value="F:transmembrane transporter activity"/>
    <property type="evidence" value="ECO:0007669"/>
    <property type="project" value="InterPro"/>
</dbReference>
<evidence type="ECO:0000256" key="3">
    <source>
        <dbReference type="ARBA" id="ARBA00023054"/>
    </source>
</evidence>
<feature type="domain" description="Multidrug resistance protein MdtA-like alpha-helical hairpin" evidence="6">
    <location>
        <begin position="134"/>
        <end position="193"/>
    </location>
</feature>
<evidence type="ECO:0000259" key="7">
    <source>
        <dbReference type="Pfam" id="PF25917"/>
    </source>
</evidence>
<evidence type="ECO:0000256" key="4">
    <source>
        <dbReference type="SAM" id="Coils"/>
    </source>
</evidence>
<dbReference type="GO" id="GO:0030313">
    <property type="term" value="C:cell envelope"/>
    <property type="evidence" value="ECO:0007669"/>
    <property type="project" value="UniProtKB-SubCell"/>
</dbReference>
<dbReference type="PANTHER" id="PTHR32347">
    <property type="entry name" value="EFFLUX SYSTEM COMPONENT YKNX-RELATED"/>
    <property type="match status" value="1"/>
</dbReference>
<evidence type="ECO:0000313" key="10">
    <source>
        <dbReference type="Proteomes" id="UP000252355"/>
    </source>
</evidence>
<dbReference type="InterPro" id="IPR058625">
    <property type="entry name" value="MdtA-like_BSH"/>
</dbReference>
<reference evidence="9 10" key="1">
    <citation type="submission" date="2018-05" db="EMBL/GenBank/DDBJ databases">
        <title>A metagenomic window into the 2 km-deep terrestrial subsurface aquifer revealed taxonomically and functionally diverse microbial community comprising novel uncultured bacterial lineages.</title>
        <authorList>
            <person name="Kadnikov V.V."/>
            <person name="Mardanov A.V."/>
            <person name="Beletsky A.V."/>
            <person name="Banks D."/>
            <person name="Pimenov N.V."/>
            <person name="Frank Y.A."/>
            <person name="Karnachuk O.V."/>
            <person name="Ravin N.V."/>
        </authorList>
    </citation>
    <scope>NUCLEOTIDE SEQUENCE [LARGE SCALE GENOMIC DNA]</scope>
    <source>
        <strain evidence="9">BY5</strain>
    </source>
</reference>
<feature type="coiled-coil region" evidence="4">
    <location>
        <begin position="133"/>
        <end position="160"/>
    </location>
</feature>
<feature type="domain" description="CusB-like beta-barrel" evidence="8">
    <location>
        <begin position="279"/>
        <end position="352"/>
    </location>
</feature>
<evidence type="ECO:0000256" key="1">
    <source>
        <dbReference type="ARBA" id="ARBA00004196"/>
    </source>
</evidence>
<gene>
    <name evidence="9" type="ORF">OZSIB_4118</name>
</gene>
<organism evidence="9 10">
    <name type="scientific">Candidatus Ozemobacter sibiricus</name>
    <dbReference type="NCBI Taxonomy" id="2268124"/>
    <lineage>
        <taxon>Bacteria</taxon>
        <taxon>Candidatus Ozemobacteria</taxon>
        <taxon>Candidatus Ozemobacterales</taxon>
        <taxon>Candidatus Ozemobacteraceae</taxon>
        <taxon>Candidatus Ozemobacter</taxon>
    </lineage>
</organism>
<dbReference type="Gene3D" id="1.10.287.470">
    <property type="entry name" value="Helix hairpin bin"/>
    <property type="match status" value="1"/>
</dbReference>
<evidence type="ECO:0000313" key="9">
    <source>
        <dbReference type="EMBL" id="RCK79646.1"/>
    </source>
</evidence>
<dbReference type="Pfam" id="PF25917">
    <property type="entry name" value="BSH_RND"/>
    <property type="match status" value="1"/>
</dbReference>
<sequence>MRKGCLLFVLLAVAALAALGYWYYQRSRRPPTWVTQPVEVGEVRQTVSASGALDALTKVEVGCQISGIIASIAVDFNDRVAAGQPIALIDPSTFQAQVQQAVANLESARASERSVAAQIQMQQANLANLGADDKVARANLAKAQAACAEAERNYRRIADLAGRKLVSAADLDTASTTLQSQKAAVEAATAQVEAVGFKRQALQAQIEASRAELEGARARVRQMEAQLAVAEINLSRTRIYSPIDGVVISRKVDVGQTVAASLQAPTLFTIANDLRKMMINTAVDEADIGKVREGQEVAFTVDAFKGRTFRGTVGQVRLSPTITQNVVTYAVIVNVDNDDLSLLPGMTANVEILVDRRENVLRVPTRALFFKPSPAWTPARLPALPEGATNTAVLWRLGRGGLPHPVAVETGLANNQFTELVAGELASGDAVIVEERQETGGAGNNRAGGWGGSGGRNERGNRSGGGGGVPGVRIRLR</sequence>
<dbReference type="InterPro" id="IPR050465">
    <property type="entry name" value="UPF0194_transport"/>
</dbReference>
<name>A0A367ZNN9_9BACT</name>
<evidence type="ECO:0000259" key="6">
    <source>
        <dbReference type="Pfam" id="PF25876"/>
    </source>
</evidence>
<feature type="region of interest" description="Disordered" evidence="5">
    <location>
        <begin position="437"/>
        <end position="477"/>
    </location>
</feature>